<protein>
    <submittedName>
        <fullName evidence="2">WYL domain-containing protein</fullName>
    </submittedName>
</protein>
<reference evidence="2 4" key="1">
    <citation type="submission" date="2018-06" db="EMBL/GenBank/DDBJ databases">
        <title>Genomic Encyclopedia of Type Strains, Phase III (KMG-III): the genomes of soil and plant-associated and newly described type strains.</title>
        <authorList>
            <person name="Whitman W."/>
        </authorList>
    </citation>
    <scope>NUCLEOTIDE SEQUENCE [LARGE SCALE GENOMIC DNA]</scope>
    <source>
        <strain evidence="2 4">CECT 7022</strain>
    </source>
</reference>
<reference evidence="3 5" key="2">
    <citation type="submission" date="2020-06" db="EMBL/GenBank/DDBJ databases">
        <title>Complete genome of Paenibacillus barcinonensis KACC11450.</title>
        <authorList>
            <person name="Kim M."/>
            <person name="Park Y.-J."/>
            <person name="Shin J.-H."/>
        </authorList>
    </citation>
    <scope>NUCLEOTIDE SEQUENCE [LARGE SCALE GENOMIC DNA]</scope>
    <source>
        <strain evidence="3 5">KACC11450</strain>
    </source>
</reference>
<gene>
    <name evidence="2" type="ORF">DFQ00_105197</name>
    <name evidence="3" type="ORF">HUB98_09815</name>
</gene>
<evidence type="ECO:0000313" key="5">
    <source>
        <dbReference type="Proteomes" id="UP000509327"/>
    </source>
</evidence>
<evidence type="ECO:0000313" key="2">
    <source>
        <dbReference type="EMBL" id="PYE49693.1"/>
    </source>
</evidence>
<sequence>MPYIEYQRIIFTPWTFEENSADFRVFRVDRISGIQREVDQSQKLDLDEENIQGWIMRKDEETPLELKVLLSPDGVRRCQSDVWLSSFMQVNEDGSGIIHAQMSTSYIPWVVSFFLGLGTDAHVTHPPQIRDQIRTTLQAICCTICGLNLQLREKQPADWQTALY</sequence>
<accession>A0A2V4WDY2</accession>
<dbReference type="Proteomes" id="UP000509327">
    <property type="component" value="Chromosome"/>
</dbReference>
<name>A0A2V4WDY2_PAEBA</name>
<dbReference type="RefSeq" id="WP_110896390.1">
    <property type="nucleotide sequence ID" value="NZ_CP054614.1"/>
</dbReference>
<dbReference type="OrthoDB" id="9815009at2"/>
<evidence type="ECO:0000313" key="4">
    <source>
        <dbReference type="Proteomes" id="UP000247790"/>
    </source>
</evidence>
<dbReference type="InterPro" id="IPR057727">
    <property type="entry name" value="WCX_dom"/>
</dbReference>
<dbReference type="EMBL" id="CP054614">
    <property type="protein sequence ID" value="QKS56603.1"/>
    <property type="molecule type" value="Genomic_DNA"/>
</dbReference>
<proteinExistence type="predicted"/>
<dbReference type="Proteomes" id="UP000247790">
    <property type="component" value="Unassembled WGS sequence"/>
</dbReference>
<dbReference type="EMBL" id="QJSW01000005">
    <property type="protein sequence ID" value="PYE49693.1"/>
    <property type="molecule type" value="Genomic_DNA"/>
</dbReference>
<organism evidence="2 4">
    <name type="scientific">Paenibacillus barcinonensis</name>
    <dbReference type="NCBI Taxonomy" id="198119"/>
    <lineage>
        <taxon>Bacteria</taxon>
        <taxon>Bacillati</taxon>
        <taxon>Bacillota</taxon>
        <taxon>Bacilli</taxon>
        <taxon>Bacillales</taxon>
        <taxon>Paenibacillaceae</taxon>
        <taxon>Paenibacillus</taxon>
    </lineage>
</organism>
<evidence type="ECO:0000259" key="1">
    <source>
        <dbReference type="Pfam" id="PF25583"/>
    </source>
</evidence>
<evidence type="ECO:0000313" key="3">
    <source>
        <dbReference type="EMBL" id="QKS56603.1"/>
    </source>
</evidence>
<keyword evidence="5" id="KW-1185">Reference proteome</keyword>
<dbReference type="Pfam" id="PF25583">
    <property type="entry name" value="WCX"/>
    <property type="match status" value="1"/>
</dbReference>
<feature type="domain" description="WCX" evidence="1">
    <location>
        <begin position="63"/>
        <end position="140"/>
    </location>
</feature>
<dbReference type="AlphaFoldDB" id="A0A2V4WDY2"/>